<dbReference type="Proteomes" id="UP000789390">
    <property type="component" value="Unassembled WGS sequence"/>
</dbReference>
<gene>
    <name evidence="2" type="ORF">DGAL_LOCUS8922</name>
</gene>
<dbReference type="GO" id="GO:0090307">
    <property type="term" value="P:mitotic spindle assembly"/>
    <property type="evidence" value="ECO:0007669"/>
    <property type="project" value="TreeGrafter"/>
</dbReference>
<evidence type="ECO:0000256" key="1">
    <source>
        <dbReference type="SAM" id="MobiDB-lite"/>
    </source>
</evidence>
<dbReference type="GO" id="GO:0008017">
    <property type="term" value="F:microtubule binding"/>
    <property type="evidence" value="ECO:0007669"/>
    <property type="project" value="TreeGrafter"/>
</dbReference>
<evidence type="ECO:0000313" key="3">
    <source>
        <dbReference type="Proteomes" id="UP000789390"/>
    </source>
</evidence>
<comment type="caution">
    <text evidence="2">The sequence shown here is derived from an EMBL/GenBank/DDBJ whole genome shotgun (WGS) entry which is preliminary data.</text>
</comment>
<dbReference type="EMBL" id="CAKKLH010000201">
    <property type="protein sequence ID" value="CAH0105849.1"/>
    <property type="molecule type" value="Genomic_DNA"/>
</dbReference>
<dbReference type="GO" id="GO:0005634">
    <property type="term" value="C:nucleus"/>
    <property type="evidence" value="ECO:0007669"/>
    <property type="project" value="TreeGrafter"/>
</dbReference>
<dbReference type="GO" id="GO:0008608">
    <property type="term" value="P:attachment of spindle microtubules to kinetochore"/>
    <property type="evidence" value="ECO:0007669"/>
    <property type="project" value="TreeGrafter"/>
</dbReference>
<accession>A0A8J2WNR2</accession>
<dbReference type="PANTHER" id="PTHR31728">
    <property type="entry name" value="ABRAXAS FAMILY MEMBER"/>
    <property type="match status" value="1"/>
</dbReference>
<sequence>MKYVVEITGPALSFLYFSASSSLKEGFLLGTVEEKQVEIISDISEGSIEPETIIRECTIHGDSVIVGWFSGRRNNLFKPSFRETALHSKLNLQFSQINHIQRFLFVLVQDTLNETSVTREFQAKFFQFDNLKRKWSSLIGSVLNWNQRSSLPNKSLYRSLPTLEPGLLASFEEQANNQGLINENLIEGIFSISHNYLMESLKRIANISSEIAQVELQIAHLKTSEDDSANNSPSPPVMHRRNHKRVSLPIDEEIDTHEMSTTLETSDQSSDPSPKGLRKSSVHDESSSRVASLSKPSSQEY</sequence>
<dbReference type="InterPro" id="IPR023238">
    <property type="entry name" value="FAM175"/>
</dbReference>
<dbReference type="PANTHER" id="PTHR31728:SF5">
    <property type="entry name" value="OS07G0540200 PROTEIN"/>
    <property type="match status" value="1"/>
</dbReference>
<dbReference type="GO" id="GO:0031593">
    <property type="term" value="F:polyubiquitin modification-dependent protein binding"/>
    <property type="evidence" value="ECO:0007669"/>
    <property type="project" value="TreeGrafter"/>
</dbReference>
<reference evidence="2" key="1">
    <citation type="submission" date="2021-11" db="EMBL/GenBank/DDBJ databases">
        <authorList>
            <person name="Schell T."/>
        </authorList>
    </citation>
    <scope>NUCLEOTIDE SEQUENCE</scope>
    <source>
        <strain evidence="2">M5</strain>
    </source>
</reference>
<dbReference type="GO" id="GO:0070536">
    <property type="term" value="P:protein K63-linked deubiquitination"/>
    <property type="evidence" value="ECO:0007669"/>
    <property type="project" value="TreeGrafter"/>
</dbReference>
<dbReference type="Pfam" id="PF21125">
    <property type="entry name" value="MPN_2A_DUB_like"/>
    <property type="match status" value="1"/>
</dbReference>
<feature type="compositionally biased region" description="Polar residues" evidence="1">
    <location>
        <begin position="288"/>
        <end position="301"/>
    </location>
</feature>
<dbReference type="AlphaFoldDB" id="A0A8J2WNR2"/>
<keyword evidence="3" id="KW-1185">Reference proteome</keyword>
<feature type="compositionally biased region" description="Polar residues" evidence="1">
    <location>
        <begin position="259"/>
        <end position="272"/>
    </location>
</feature>
<proteinExistence type="predicted"/>
<name>A0A8J2WNR2_9CRUS</name>
<dbReference type="OrthoDB" id="6358435at2759"/>
<protein>
    <submittedName>
        <fullName evidence="2">Uncharacterized protein</fullName>
    </submittedName>
</protein>
<organism evidence="2 3">
    <name type="scientific">Daphnia galeata</name>
    <dbReference type="NCBI Taxonomy" id="27404"/>
    <lineage>
        <taxon>Eukaryota</taxon>
        <taxon>Metazoa</taxon>
        <taxon>Ecdysozoa</taxon>
        <taxon>Arthropoda</taxon>
        <taxon>Crustacea</taxon>
        <taxon>Branchiopoda</taxon>
        <taxon>Diplostraca</taxon>
        <taxon>Cladocera</taxon>
        <taxon>Anomopoda</taxon>
        <taxon>Daphniidae</taxon>
        <taxon>Daphnia</taxon>
    </lineage>
</organism>
<feature type="region of interest" description="Disordered" evidence="1">
    <location>
        <begin position="223"/>
        <end position="301"/>
    </location>
</feature>
<evidence type="ECO:0000313" key="2">
    <source>
        <dbReference type="EMBL" id="CAH0105849.1"/>
    </source>
</evidence>